<accession>A0ABW1L7L7</accession>
<evidence type="ECO:0000256" key="4">
    <source>
        <dbReference type="ARBA" id="ARBA00022801"/>
    </source>
</evidence>
<dbReference type="InterPro" id="IPR023430">
    <property type="entry name" value="Pept_HybD-like_dom_sf"/>
</dbReference>
<gene>
    <name evidence="5" type="ORF">ACFPYN_11160</name>
</gene>
<keyword evidence="2 5" id="KW-0645">Protease</keyword>
<dbReference type="GO" id="GO:0006508">
    <property type="term" value="P:proteolysis"/>
    <property type="evidence" value="ECO:0007669"/>
    <property type="project" value="UniProtKB-KW"/>
</dbReference>
<dbReference type="InterPro" id="IPR000671">
    <property type="entry name" value="Peptidase_A31"/>
</dbReference>
<protein>
    <submittedName>
        <fullName evidence="5">Hydrogenase maturation protease</fullName>
    </submittedName>
</protein>
<keyword evidence="6" id="KW-1185">Reference proteome</keyword>
<reference evidence="6" key="1">
    <citation type="journal article" date="2019" name="Int. J. Syst. Evol. Microbiol.">
        <title>The Global Catalogue of Microorganisms (GCM) 10K type strain sequencing project: providing services to taxonomists for standard genome sequencing and annotation.</title>
        <authorList>
            <consortium name="The Broad Institute Genomics Platform"/>
            <consortium name="The Broad Institute Genome Sequencing Center for Infectious Disease"/>
            <person name="Wu L."/>
            <person name="Ma J."/>
        </authorList>
    </citation>
    <scope>NUCLEOTIDE SEQUENCE [LARGE SCALE GENOMIC DNA]</scope>
    <source>
        <strain evidence="6">CCUG 54527</strain>
    </source>
</reference>
<evidence type="ECO:0000256" key="1">
    <source>
        <dbReference type="ARBA" id="ARBA00006814"/>
    </source>
</evidence>
<dbReference type="Proteomes" id="UP001596170">
    <property type="component" value="Unassembled WGS sequence"/>
</dbReference>
<proteinExistence type="inferred from homology"/>
<dbReference type="EMBL" id="JBHSRI010000018">
    <property type="protein sequence ID" value="MFC6039980.1"/>
    <property type="molecule type" value="Genomic_DNA"/>
</dbReference>
<name>A0ABW1L7L7_9BACL</name>
<keyword evidence="3" id="KW-0064">Aspartyl protease</keyword>
<evidence type="ECO:0000256" key="2">
    <source>
        <dbReference type="ARBA" id="ARBA00022670"/>
    </source>
</evidence>
<comment type="similarity">
    <text evidence="1">Belongs to the peptidase A31 family.</text>
</comment>
<organism evidence="5 6">
    <name type="scientific">Paenisporosarcina macmurdoensis</name>
    <dbReference type="NCBI Taxonomy" id="212659"/>
    <lineage>
        <taxon>Bacteria</taxon>
        <taxon>Bacillati</taxon>
        <taxon>Bacillota</taxon>
        <taxon>Bacilli</taxon>
        <taxon>Bacillales</taxon>
        <taxon>Caryophanaceae</taxon>
        <taxon>Paenisporosarcina</taxon>
    </lineage>
</organism>
<dbReference type="Gene3D" id="3.40.50.1450">
    <property type="entry name" value="HybD-like"/>
    <property type="match status" value="1"/>
</dbReference>
<dbReference type="PANTHER" id="PTHR30302">
    <property type="entry name" value="HYDROGENASE 1 MATURATION PROTEASE"/>
    <property type="match status" value="1"/>
</dbReference>
<evidence type="ECO:0000313" key="5">
    <source>
        <dbReference type="EMBL" id="MFC6039980.1"/>
    </source>
</evidence>
<comment type="caution">
    <text evidence="5">The sequence shown here is derived from an EMBL/GenBank/DDBJ whole genome shotgun (WGS) entry which is preliminary data.</text>
</comment>
<dbReference type="NCBIfam" id="TIGR00072">
    <property type="entry name" value="hydrog_prot"/>
    <property type="match status" value="1"/>
</dbReference>
<sequence>MERIIVLGIGNQLMMDDGIGINLVEELEKLDTTSNIHYLIGESDIDYCIEKIEEATYTIILDAVYSGKETGELSIYPLANVHEYQTLDISPHNLHLFQMLYQQRNTIKGVLIGIEPYEISFHIGISQNITEKWDQILMEVKKTIMALIAKEKEMIVSE</sequence>
<dbReference type="CDD" id="cd00518">
    <property type="entry name" value="H2MP"/>
    <property type="match status" value="1"/>
</dbReference>
<evidence type="ECO:0000256" key="3">
    <source>
        <dbReference type="ARBA" id="ARBA00022750"/>
    </source>
</evidence>
<dbReference type="RefSeq" id="WP_377734198.1">
    <property type="nucleotide sequence ID" value="NZ_JBHSRI010000018.1"/>
</dbReference>
<dbReference type="PRINTS" id="PR00446">
    <property type="entry name" value="HYDRGNUPTAKE"/>
</dbReference>
<dbReference type="SUPFAM" id="SSF53163">
    <property type="entry name" value="HybD-like"/>
    <property type="match status" value="1"/>
</dbReference>
<evidence type="ECO:0000313" key="6">
    <source>
        <dbReference type="Proteomes" id="UP001596170"/>
    </source>
</evidence>
<keyword evidence="4" id="KW-0378">Hydrolase</keyword>
<dbReference type="GO" id="GO:0008233">
    <property type="term" value="F:peptidase activity"/>
    <property type="evidence" value="ECO:0007669"/>
    <property type="project" value="UniProtKB-KW"/>
</dbReference>
<dbReference type="PANTHER" id="PTHR30302:SF1">
    <property type="entry name" value="HYDROGENASE 2 MATURATION PROTEASE"/>
    <property type="match status" value="1"/>
</dbReference>
<dbReference type="Pfam" id="PF01750">
    <property type="entry name" value="HycI"/>
    <property type="match status" value="1"/>
</dbReference>